<feature type="compositionally biased region" description="Low complexity" evidence="4">
    <location>
        <begin position="415"/>
        <end position="424"/>
    </location>
</feature>
<dbReference type="PANTHER" id="PTHR30483:SF6">
    <property type="entry name" value="PERIPLASMIC BINDING PROTEIN OF ABC TRANSPORTER FOR NATURAL AMINO ACIDS"/>
    <property type="match status" value="1"/>
</dbReference>
<keyword evidence="2" id="KW-0732">Signal</keyword>
<evidence type="ECO:0000256" key="4">
    <source>
        <dbReference type="SAM" id="MobiDB-lite"/>
    </source>
</evidence>
<evidence type="ECO:0000256" key="1">
    <source>
        <dbReference type="ARBA" id="ARBA00010062"/>
    </source>
</evidence>
<feature type="region of interest" description="Disordered" evidence="4">
    <location>
        <begin position="406"/>
        <end position="434"/>
    </location>
</feature>
<organism evidence="6 7">
    <name type="scientific">Sneathiella chinensis</name>
    <dbReference type="NCBI Taxonomy" id="349750"/>
    <lineage>
        <taxon>Bacteria</taxon>
        <taxon>Pseudomonadati</taxon>
        <taxon>Pseudomonadota</taxon>
        <taxon>Alphaproteobacteria</taxon>
        <taxon>Sneathiellales</taxon>
        <taxon>Sneathiellaceae</taxon>
        <taxon>Sneathiella</taxon>
    </lineage>
</organism>
<sequence length="510" mass="54034">MSCFILAGCQTLPFGSPNGQDTATPTATKEAIPAEGEKAGEAASDAAEKQAAEDALQNGEFEYGPVTQQPLLSLRPPAEAEAVRIAILLPLSGPHQGIGDSMLKAAYMALFDQGNKSLKLLPYDTKGTPDGATEAALQATGEGAEVILGPLFASSVDAVRPVAASNNINVIAFSTDTRVAGNGVYLMGLTVGQQIDRVMEFAYRNGLTRFSVLAPESPFGSTVVENVEAAALKYRVEVGKVRSYPTDLPPGAPELHDIAKEIANYDSRRWLLKQEIAKLEKQTSAASQSRLKLLKKMDTYGEVNFDALILPEGGARLRELAPLLSYYDIDPTKVQFIGTGLWADRSLTTEPALVGGWFAAPDPENAQAFQSRFQSLYGYVPPRISSLGYDATALAGLLAREPAIEAAPSPEQPDTADTATKTDALGAPVPADTGLTDAPVASTPVQNIPLKPTKFSAAAIENPAGFSGYDGLFRFSATGVAERSFAIMRVGTNRLELLEPAPTSFEPLLN</sequence>
<evidence type="ECO:0000313" key="6">
    <source>
        <dbReference type="EMBL" id="GLQ05273.1"/>
    </source>
</evidence>
<dbReference type="InterPro" id="IPR051010">
    <property type="entry name" value="BCAA_transport"/>
</dbReference>
<evidence type="ECO:0000259" key="5">
    <source>
        <dbReference type="Pfam" id="PF13458"/>
    </source>
</evidence>
<dbReference type="PANTHER" id="PTHR30483">
    <property type="entry name" value="LEUCINE-SPECIFIC-BINDING PROTEIN"/>
    <property type="match status" value="1"/>
</dbReference>
<keyword evidence="3" id="KW-0029">Amino-acid transport</keyword>
<feature type="region of interest" description="Disordered" evidence="4">
    <location>
        <begin position="15"/>
        <end position="53"/>
    </location>
</feature>
<evidence type="ECO:0000256" key="3">
    <source>
        <dbReference type="ARBA" id="ARBA00022970"/>
    </source>
</evidence>
<dbReference type="SUPFAM" id="SSF53822">
    <property type="entry name" value="Periplasmic binding protein-like I"/>
    <property type="match status" value="1"/>
</dbReference>
<gene>
    <name evidence="6" type="ORF">GCM10007924_04940</name>
</gene>
<feature type="compositionally biased region" description="Basic and acidic residues" evidence="4">
    <location>
        <begin position="35"/>
        <end position="52"/>
    </location>
</feature>
<dbReference type="InterPro" id="IPR028082">
    <property type="entry name" value="Peripla_BP_I"/>
</dbReference>
<dbReference type="EMBL" id="BSNF01000001">
    <property type="protein sequence ID" value="GLQ05273.1"/>
    <property type="molecule type" value="Genomic_DNA"/>
</dbReference>
<protein>
    <submittedName>
        <fullName evidence="6">Penicillin-binding protein activator</fullName>
    </submittedName>
</protein>
<keyword evidence="7" id="KW-1185">Reference proteome</keyword>
<dbReference type="CDD" id="cd06339">
    <property type="entry name" value="PBP1_YraM_LppC_lipoprotein-like"/>
    <property type="match status" value="1"/>
</dbReference>
<dbReference type="Proteomes" id="UP001161409">
    <property type="component" value="Unassembled WGS sequence"/>
</dbReference>
<accession>A0ABQ5U0B6</accession>
<comment type="similarity">
    <text evidence="1">Belongs to the leucine-binding protein family.</text>
</comment>
<reference evidence="6" key="2">
    <citation type="submission" date="2023-01" db="EMBL/GenBank/DDBJ databases">
        <title>Draft genome sequence of Sneathiella chinensis strain NBRC 103408.</title>
        <authorList>
            <person name="Sun Q."/>
            <person name="Mori K."/>
        </authorList>
    </citation>
    <scope>NUCLEOTIDE SEQUENCE</scope>
    <source>
        <strain evidence="6">NBRC 103408</strain>
    </source>
</reference>
<dbReference type="InterPro" id="IPR028081">
    <property type="entry name" value="Leu-bd"/>
</dbReference>
<comment type="caution">
    <text evidence="6">The sequence shown here is derived from an EMBL/GenBank/DDBJ whole genome shotgun (WGS) entry which is preliminary data.</text>
</comment>
<evidence type="ECO:0000256" key="2">
    <source>
        <dbReference type="ARBA" id="ARBA00022729"/>
    </source>
</evidence>
<keyword evidence="3" id="KW-0813">Transport</keyword>
<name>A0ABQ5U0B6_9PROT</name>
<dbReference type="Gene3D" id="3.40.50.2300">
    <property type="match status" value="2"/>
</dbReference>
<feature type="domain" description="Leucine-binding protein" evidence="5">
    <location>
        <begin position="83"/>
        <end position="245"/>
    </location>
</feature>
<dbReference type="Pfam" id="PF13458">
    <property type="entry name" value="Peripla_BP_6"/>
    <property type="match status" value="1"/>
</dbReference>
<proteinExistence type="inferred from homology"/>
<reference evidence="6" key="1">
    <citation type="journal article" date="2014" name="Int. J. Syst. Evol. Microbiol.">
        <title>Complete genome of a new Firmicutes species belonging to the dominant human colonic microbiota ('Ruminococcus bicirculans') reveals two chromosomes and a selective capacity to utilize plant glucans.</title>
        <authorList>
            <consortium name="NISC Comparative Sequencing Program"/>
            <person name="Wegmann U."/>
            <person name="Louis P."/>
            <person name="Goesmann A."/>
            <person name="Henrissat B."/>
            <person name="Duncan S.H."/>
            <person name="Flint H.J."/>
        </authorList>
    </citation>
    <scope>NUCLEOTIDE SEQUENCE</scope>
    <source>
        <strain evidence="6">NBRC 103408</strain>
    </source>
</reference>
<feature type="compositionally biased region" description="Polar residues" evidence="4">
    <location>
        <begin position="17"/>
        <end position="27"/>
    </location>
</feature>
<evidence type="ECO:0000313" key="7">
    <source>
        <dbReference type="Proteomes" id="UP001161409"/>
    </source>
</evidence>